<dbReference type="HOGENOM" id="CLU_1223388_0_0_11"/>
<gene>
    <name evidence="2" type="ordered locus">Isova_2560</name>
</gene>
<protein>
    <submittedName>
        <fullName evidence="2">Uncharacterized protein</fullName>
    </submittedName>
</protein>
<dbReference type="Proteomes" id="UP000009236">
    <property type="component" value="Chromosome"/>
</dbReference>
<organism evidence="3">
    <name type="scientific">Isoptericola variabilis (strain 225)</name>
    <dbReference type="NCBI Taxonomy" id="743718"/>
    <lineage>
        <taxon>Bacteria</taxon>
        <taxon>Bacillati</taxon>
        <taxon>Actinomycetota</taxon>
        <taxon>Actinomycetes</taxon>
        <taxon>Micrococcales</taxon>
        <taxon>Promicromonosporaceae</taxon>
        <taxon>Isoptericola</taxon>
    </lineage>
</organism>
<feature type="compositionally biased region" description="Basic and acidic residues" evidence="1">
    <location>
        <begin position="118"/>
        <end position="130"/>
    </location>
</feature>
<dbReference type="STRING" id="743718.Isova_2560"/>
<accession>F6FTA0</accession>
<proteinExistence type="predicted"/>
<feature type="region of interest" description="Disordered" evidence="1">
    <location>
        <begin position="105"/>
        <end position="130"/>
    </location>
</feature>
<dbReference type="EMBL" id="CP002810">
    <property type="protein sequence ID" value="AEG45264.1"/>
    <property type="molecule type" value="Genomic_DNA"/>
</dbReference>
<evidence type="ECO:0000313" key="3">
    <source>
        <dbReference type="Proteomes" id="UP000009236"/>
    </source>
</evidence>
<reference evidence="2 3" key="1">
    <citation type="submission" date="2011-05" db="EMBL/GenBank/DDBJ databases">
        <title>Complete sequence of Isoptericola variabilis 225.</title>
        <authorList>
            <consortium name="US DOE Joint Genome Institute"/>
            <person name="Lucas S."/>
            <person name="Han J."/>
            <person name="Lapidus A."/>
            <person name="Cheng J.-F."/>
            <person name="Goodwin L."/>
            <person name="Pitluck S."/>
            <person name="Peters L."/>
            <person name="Mikhailova N."/>
            <person name="Zeytun A."/>
            <person name="Han C."/>
            <person name="Tapia R."/>
            <person name="Land M."/>
            <person name="Hauser L."/>
            <person name="Kyrpides N."/>
            <person name="Ivanova N."/>
            <person name="Pagani I."/>
            <person name="Siebers A."/>
            <person name="Allgaier M."/>
            <person name="Thelen M."/>
            <person name="Hugenholtz P."/>
            <person name="Gladden J."/>
            <person name="Woyke T."/>
        </authorList>
    </citation>
    <scope>NUCLEOTIDE SEQUENCE [LARGE SCALE GENOMIC DNA]</scope>
    <source>
        <strain evidence="3">225</strain>
    </source>
</reference>
<dbReference type="RefSeq" id="WP_013839655.1">
    <property type="nucleotide sequence ID" value="NC_015588.1"/>
</dbReference>
<dbReference type="KEGG" id="iva:Isova_2560"/>
<keyword evidence="3" id="KW-1185">Reference proteome</keyword>
<name>F6FTA0_ISOV2</name>
<dbReference type="AlphaFoldDB" id="F6FTA0"/>
<evidence type="ECO:0000313" key="2">
    <source>
        <dbReference type="EMBL" id="AEG45264.1"/>
    </source>
</evidence>
<sequence length="226" mass="24391">MTRDLRLAEGRMRIVLPGTWVSIPLGESPEQIVAHVKRVVRRQVGAADRLARARREAVQELVGSARDAIEIGAHTYLMSLELLPGVPFPAAIVAVDEEWPAAGRAMLGDVPGTGPDDSGTRPDDSGARPDDEAVAAALRAAYPDGEVAPQRTGPVCRVAEVVRAEVGEDGDELLTMRLQYHVPYPDRSRLLLASVNVPNIPSAEPFATLFDEILDSLVFMEQETPA</sequence>
<evidence type="ECO:0000256" key="1">
    <source>
        <dbReference type="SAM" id="MobiDB-lite"/>
    </source>
</evidence>